<dbReference type="Proteomes" id="UP000018208">
    <property type="component" value="Unassembled WGS sequence"/>
</dbReference>
<sequence length="428" mass="49850">MRPLTKTQIYQISAQIEQQPSKIPSYLNTLSKGVLDNELNDISLEVILQSSKISFDLVYNYFQQRQNVCILYHVAQNCPKTTVNMILFLSKYIMKKPEDQVLVALQTIYRLTRNSPQVFNDTLVLNMTLESCKYSLSFKFCTADALKVLSVISSLDLLPLTLQKLVLKYQNSDQKDVLQATYQTMAAGATNSDFTRLSYQKFRKPHKKIQSTIQLGQVLSESATYNASIDNNFIVEDSTSEEIENIVYMKSDFSFRKQQPKQQPTCRLPTFRKSHNVSESLPEQFLDEKLSQKKRFREMQLTGNYNIEFVDHMLNKIFEFQGNSLSQSSLRQFLQLLDQVEPCLPVIEEKLRYKTINYMLIYLNDNKKIVTPWLKQLIFSNVHLKTDQFNQLQYCVKNSMLLQDQFYPELQNIYRSLKEQVMSYGLGG</sequence>
<dbReference type="VEuPathDB" id="GiardiaDB:SS50377_22037"/>
<proteinExistence type="predicted"/>
<protein>
    <submittedName>
        <fullName evidence="1">Uncharacterized protein</fullName>
    </submittedName>
</protein>
<reference evidence="1 2" key="1">
    <citation type="journal article" date="2014" name="PLoS Genet.">
        <title>The Genome of Spironucleus salmonicida Highlights a Fish Pathogen Adapted to Fluctuating Environments.</title>
        <authorList>
            <person name="Xu F."/>
            <person name="Jerlstrom-Hultqvist J."/>
            <person name="Einarsson E."/>
            <person name="Astvaldsson A."/>
            <person name="Svard S.G."/>
            <person name="Andersson J.O."/>
        </authorList>
    </citation>
    <scope>NUCLEOTIDE SEQUENCE</scope>
    <source>
        <strain evidence="2">ATCC 50377</strain>
    </source>
</reference>
<gene>
    <name evidence="1" type="ORF">SS50377_14372</name>
    <name evidence="2" type="ORF">SS50377_22037</name>
</gene>
<dbReference type="AlphaFoldDB" id="V6LNI2"/>
<accession>V6LNI2</accession>
<evidence type="ECO:0000313" key="2">
    <source>
        <dbReference type="EMBL" id="KAH0576473.1"/>
    </source>
</evidence>
<evidence type="ECO:0000313" key="3">
    <source>
        <dbReference type="Proteomes" id="UP000018208"/>
    </source>
</evidence>
<keyword evidence="3" id="KW-1185">Reference proteome</keyword>
<dbReference type="EMBL" id="AUWU02000002">
    <property type="protein sequence ID" value="KAH0576473.1"/>
    <property type="molecule type" value="Genomic_DNA"/>
</dbReference>
<reference evidence="2" key="2">
    <citation type="submission" date="2020-12" db="EMBL/GenBank/DDBJ databases">
        <title>New Spironucleus salmonicida genome in near-complete chromosomes.</title>
        <authorList>
            <person name="Xu F."/>
            <person name="Kurt Z."/>
            <person name="Jimenez-Gonzalez A."/>
            <person name="Astvaldsson A."/>
            <person name="Andersson J.O."/>
            <person name="Svard S.G."/>
        </authorList>
    </citation>
    <scope>NUCLEOTIDE SEQUENCE</scope>
    <source>
        <strain evidence="2">ATCC 50377</strain>
    </source>
</reference>
<evidence type="ECO:0000313" key="1">
    <source>
        <dbReference type="EMBL" id="EST45798.1"/>
    </source>
</evidence>
<name>V6LNI2_9EUKA</name>
<organism evidence="1">
    <name type="scientific">Spironucleus salmonicida</name>
    <dbReference type="NCBI Taxonomy" id="348837"/>
    <lineage>
        <taxon>Eukaryota</taxon>
        <taxon>Metamonada</taxon>
        <taxon>Diplomonadida</taxon>
        <taxon>Hexamitidae</taxon>
        <taxon>Hexamitinae</taxon>
        <taxon>Spironucleus</taxon>
    </lineage>
</organism>
<dbReference type="EMBL" id="KI546089">
    <property type="protein sequence ID" value="EST45798.1"/>
    <property type="molecule type" value="Genomic_DNA"/>
</dbReference>